<comment type="cofactor">
    <cofactor evidence="1">
        <name>Mn(2+)</name>
        <dbReference type="ChEBI" id="CHEBI:29035"/>
    </cofactor>
</comment>
<proteinExistence type="inferred from homology"/>
<sequence>MTDTTLLPFLSDTEDDSSYDLDAFITRFQLQTAPILPITRHQRQAAVLIPIIRRPDPCLLLTRRSPHLRKHAGQVAFPGGAADPEDASLIATALREAQEEVAIPPASVQILGTLPAFDSSSGYQVTPVVGLLPENTPFHPNADEVAELFEMPLREAFALQRYYPLDIKRHQQRHRVYLSWYQQQLVWGLTAAIIRQLALHVAMPESV</sequence>
<dbReference type="EMBL" id="CP033622">
    <property type="protein sequence ID" value="QIZ51091.1"/>
    <property type="molecule type" value="Genomic_DNA"/>
</dbReference>
<dbReference type="PANTHER" id="PTHR12992">
    <property type="entry name" value="NUDIX HYDROLASE"/>
    <property type="match status" value="1"/>
</dbReference>
<dbReference type="InterPro" id="IPR045121">
    <property type="entry name" value="CoAse"/>
</dbReference>
<dbReference type="AlphaFoldDB" id="A0AAE6YZ07"/>
<keyword evidence="5" id="KW-0378">Hydrolase</keyword>
<organism evidence="9 11">
    <name type="scientific">Dickeya zeae</name>
    <dbReference type="NCBI Taxonomy" id="204042"/>
    <lineage>
        <taxon>Bacteria</taxon>
        <taxon>Pseudomonadati</taxon>
        <taxon>Pseudomonadota</taxon>
        <taxon>Gammaproteobacteria</taxon>
        <taxon>Enterobacterales</taxon>
        <taxon>Pectobacteriaceae</taxon>
        <taxon>Dickeya</taxon>
    </lineage>
</organism>
<evidence type="ECO:0000256" key="4">
    <source>
        <dbReference type="ARBA" id="ARBA00022723"/>
    </source>
</evidence>
<dbReference type="Gene3D" id="3.90.79.10">
    <property type="entry name" value="Nucleoside Triphosphate Pyrophosphohydrolase"/>
    <property type="match status" value="1"/>
</dbReference>
<dbReference type="GO" id="GO:0010945">
    <property type="term" value="F:coenzyme A diphosphatase activity"/>
    <property type="evidence" value="ECO:0007669"/>
    <property type="project" value="InterPro"/>
</dbReference>
<dbReference type="InterPro" id="IPR015797">
    <property type="entry name" value="NUDIX_hydrolase-like_dom_sf"/>
</dbReference>
<keyword evidence="7" id="KW-0464">Manganese</keyword>
<evidence type="ECO:0000313" key="9">
    <source>
        <dbReference type="EMBL" id="QIZ51091.1"/>
    </source>
</evidence>
<keyword evidence="6" id="KW-0460">Magnesium</keyword>
<keyword evidence="12" id="KW-1185">Reference proteome</keyword>
<dbReference type="NCBIfam" id="NF007980">
    <property type="entry name" value="PRK10707.1"/>
    <property type="match status" value="1"/>
</dbReference>
<dbReference type="SUPFAM" id="SSF55811">
    <property type="entry name" value="Nudix"/>
    <property type="match status" value="1"/>
</dbReference>
<evidence type="ECO:0000256" key="2">
    <source>
        <dbReference type="ARBA" id="ARBA00001946"/>
    </source>
</evidence>
<reference evidence="9 11" key="1">
    <citation type="submission" date="2018-11" db="EMBL/GenBank/DDBJ databases">
        <title>Complete genome sequence of Dickeya zeae strain CE1 infecting Canna edulis Ker-Gawl. in China.</title>
        <authorList>
            <person name="Zhang J."/>
            <person name="Lin B."/>
            <person name="Shen H."/>
            <person name="Jiang S."/>
            <person name="Pu X."/>
            <person name="Sun D."/>
        </authorList>
    </citation>
    <scope>NUCLEOTIDE SEQUENCE [LARGE SCALE GENOMIC DNA]</scope>
    <source>
        <strain evidence="9 11">CE1</strain>
    </source>
</reference>
<evidence type="ECO:0000256" key="6">
    <source>
        <dbReference type="ARBA" id="ARBA00022842"/>
    </source>
</evidence>
<reference evidence="10 12" key="2">
    <citation type="submission" date="2019-06" db="EMBL/GenBank/DDBJ databases">
        <title>Complete genome of Dickeya zeae PL65.</title>
        <authorList>
            <person name="Boluk G."/>
            <person name="Arif M."/>
        </authorList>
    </citation>
    <scope>NUCLEOTIDE SEQUENCE [LARGE SCALE GENOMIC DNA]</scope>
    <source>
        <strain evidence="10 12">PL65</strain>
    </source>
</reference>
<dbReference type="PANTHER" id="PTHR12992:SF11">
    <property type="entry name" value="MITOCHONDRIAL COENZYME A DIPHOSPHATASE NUDT8"/>
    <property type="match status" value="1"/>
</dbReference>
<dbReference type="PROSITE" id="PS51462">
    <property type="entry name" value="NUDIX"/>
    <property type="match status" value="1"/>
</dbReference>
<evidence type="ECO:0000313" key="11">
    <source>
        <dbReference type="Proteomes" id="UP000500801"/>
    </source>
</evidence>
<keyword evidence="4" id="KW-0479">Metal-binding</keyword>
<dbReference type="InterPro" id="IPR000086">
    <property type="entry name" value="NUDIX_hydrolase_dom"/>
</dbReference>
<name>A0AAE6YZ07_9GAMM</name>
<evidence type="ECO:0000259" key="8">
    <source>
        <dbReference type="PROSITE" id="PS51462"/>
    </source>
</evidence>
<gene>
    <name evidence="9" type="ORF">DWG24_10105</name>
    <name evidence="10" type="ORF">FGI21_02935</name>
</gene>
<feature type="domain" description="Nudix hydrolase" evidence="8">
    <location>
        <begin position="42"/>
        <end position="173"/>
    </location>
</feature>
<dbReference type="Proteomes" id="UP000824976">
    <property type="component" value="Chromosome"/>
</dbReference>
<comment type="cofactor">
    <cofactor evidence="2">
        <name>Mg(2+)</name>
        <dbReference type="ChEBI" id="CHEBI:18420"/>
    </cofactor>
</comment>
<evidence type="ECO:0000313" key="12">
    <source>
        <dbReference type="Proteomes" id="UP000824976"/>
    </source>
</evidence>
<dbReference type="InterPro" id="IPR000059">
    <property type="entry name" value="NUDIX_hydrolase_NudL_CS"/>
</dbReference>
<comment type="similarity">
    <text evidence="3">Belongs to the Nudix hydrolase family. PCD1 subfamily.</text>
</comment>
<dbReference type="RefSeq" id="WP_168362416.1">
    <property type="nucleotide sequence ID" value="NZ_CP033622.1"/>
</dbReference>
<dbReference type="EMBL" id="CP040817">
    <property type="protein sequence ID" value="QYM90890.1"/>
    <property type="molecule type" value="Genomic_DNA"/>
</dbReference>
<evidence type="ECO:0000256" key="5">
    <source>
        <dbReference type="ARBA" id="ARBA00022801"/>
    </source>
</evidence>
<evidence type="ECO:0000256" key="7">
    <source>
        <dbReference type="ARBA" id="ARBA00023211"/>
    </source>
</evidence>
<dbReference type="GO" id="GO:0000287">
    <property type="term" value="F:magnesium ion binding"/>
    <property type="evidence" value="ECO:0007669"/>
    <property type="project" value="InterPro"/>
</dbReference>
<evidence type="ECO:0000256" key="1">
    <source>
        <dbReference type="ARBA" id="ARBA00001936"/>
    </source>
</evidence>
<dbReference type="PROSITE" id="PS01293">
    <property type="entry name" value="NUDIX_COA"/>
    <property type="match status" value="1"/>
</dbReference>
<accession>A0AAE6YZ07</accession>
<dbReference type="CDD" id="cd03426">
    <property type="entry name" value="NUDIX_CoAse_Nudt7"/>
    <property type="match status" value="1"/>
</dbReference>
<dbReference type="GO" id="GO:0009132">
    <property type="term" value="P:nucleoside diphosphate metabolic process"/>
    <property type="evidence" value="ECO:0007669"/>
    <property type="project" value="InterPro"/>
</dbReference>
<dbReference type="Proteomes" id="UP000500801">
    <property type="component" value="Chromosome"/>
</dbReference>
<dbReference type="Pfam" id="PF00293">
    <property type="entry name" value="NUDIX"/>
    <property type="match status" value="1"/>
</dbReference>
<evidence type="ECO:0000313" key="10">
    <source>
        <dbReference type="EMBL" id="QYM90890.1"/>
    </source>
</evidence>
<protein>
    <submittedName>
        <fullName evidence="9">CoA pyrophosphatase</fullName>
    </submittedName>
</protein>
<dbReference type="GO" id="GO:0030145">
    <property type="term" value="F:manganese ion binding"/>
    <property type="evidence" value="ECO:0007669"/>
    <property type="project" value="InterPro"/>
</dbReference>
<evidence type="ECO:0000256" key="3">
    <source>
        <dbReference type="ARBA" id="ARBA00006506"/>
    </source>
</evidence>